<dbReference type="AlphaFoldDB" id="A0A813FFH4"/>
<protein>
    <recommendedName>
        <fullName evidence="1">Root UVB sensitive protein C-terminal domain-containing protein</fullName>
    </recommendedName>
</protein>
<organism evidence="2 3">
    <name type="scientific">Polarella glacialis</name>
    <name type="common">Dinoflagellate</name>
    <dbReference type="NCBI Taxonomy" id="89957"/>
    <lineage>
        <taxon>Eukaryota</taxon>
        <taxon>Sar</taxon>
        <taxon>Alveolata</taxon>
        <taxon>Dinophyceae</taxon>
        <taxon>Suessiales</taxon>
        <taxon>Suessiaceae</taxon>
        <taxon>Polarella</taxon>
    </lineage>
</organism>
<dbReference type="InterPro" id="IPR006968">
    <property type="entry name" value="RUS_fam"/>
</dbReference>
<accession>A0A813FFH4</accession>
<dbReference type="PANTHER" id="PTHR12770:SF31">
    <property type="entry name" value="RUS FAMILY MEMBER 1"/>
    <property type="match status" value="1"/>
</dbReference>
<dbReference type="OrthoDB" id="19606at2759"/>
<dbReference type="EMBL" id="CAJNNV010025221">
    <property type="protein sequence ID" value="CAE8613216.1"/>
    <property type="molecule type" value="Genomic_DNA"/>
</dbReference>
<keyword evidence="3" id="KW-1185">Reference proteome</keyword>
<gene>
    <name evidence="2" type="ORF">PGLA1383_LOCUS30994</name>
</gene>
<evidence type="ECO:0000313" key="2">
    <source>
        <dbReference type="EMBL" id="CAE8613216.1"/>
    </source>
</evidence>
<sequence length="232" mass="25365">MGVGAAFGTVLGSDVSLLLAGNVTFSAAAMYFSYRACELVQMSTLNQQRAELVFHRAVEEICSLQRHGLGPEASPGLLLPDLKEVQDQEVFVRRYFSVLPGILEVNPPIGASYLLLKPVAGIRGSTHLLGVDKNKPARSTDALGVPTVALWYSISASPPEVIRGFFQASLLRWLLFQASQAGKQNCQMAELHASSEELVHSWWPTVSARLAAQGWRTDVVFLDVKEQRITID</sequence>
<comment type="caution">
    <text evidence="2">The sequence shown here is derived from an EMBL/GenBank/DDBJ whole genome shotgun (WGS) entry which is preliminary data.</text>
</comment>
<dbReference type="Pfam" id="PF24160">
    <property type="entry name" value="UVB_sens_C"/>
    <property type="match status" value="1"/>
</dbReference>
<reference evidence="2" key="1">
    <citation type="submission" date="2021-02" db="EMBL/GenBank/DDBJ databases">
        <authorList>
            <person name="Dougan E. K."/>
            <person name="Rhodes N."/>
            <person name="Thang M."/>
            <person name="Chan C."/>
        </authorList>
    </citation>
    <scope>NUCLEOTIDE SEQUENCE</scope>
</reference>
<dbReference type="InterPro" id="IPR055412">
    <property type="entry name" value="UVB_sens_C"/>
</dbReference>
<evidence type="ECO:0000259" key="1">
    <source>
        <dbReference type="Pfam" id="PF24160"/>
    </source>
</evidence>
<name>A0A813FFH4_POLGL</name>
<proteinExistence type="predicted"/>
<dbReference type="PANTHER" id="PTHR12770">
    <property type="entry name" value="RUS1 FAMILY PROTEIN C16ORF58"/>
    <property type="match status" value="1"/>
</dbReference>
<evidence type="ECO:0000313" key="3">
    <source>
        <dbReference type="Proteomes" id="UP000654075"/>
    </source>
</evidence>
<feature type="domain" description="Root UVB sensitive protein C-terminal" evidence="1">
    <location>
        <begin position="152"/>
        <end position="229"/>
    </location>
</feature>
<dbReference type="Proteomes" id="UP000654075">
    <property type="component" value="Unassembled WGS sequence"/>
</dbReference>